<comment type="caution">
    <text evidence="3">The sequence shown here is derived from an EMBL/GenBank/DDBJ whole genome shotgun (WGS) entry which is preliminary data.</text>
</comment>
<dbReference type="EMBL" id="JARBHB010000017">
    <property type="protein sequence ID" value="KAJ8865904.1"/>
    <property type="molecule type" value="Genomic_DNA"/>
</dbReference>
<feature type="signal peptide" evidence="2">
    <location>
        <begin position="1"/>
        <end position="20"/>
    </location>
</feature>
<evidence type="ECO:0000256" key="2">
    <source>
        <dbReference type="SAM" id="SignalP"/>
    </source>
</evidence>
<accession>A0ABQ9G4F2</accession>
<sequence length="585" mass="66150">MHPIQLSSLPVALFTAPMLAVTDFPPASHFQRHLLLFWLVIYHLKPHNCPNSPLGGPTCFYNITAKIWNIPSTPSHSERDKDDQNQFDLQINAEIQLAEGLDCKNRKRVIAVACFMQKDVHILDYRLPDLPKFLCSCCLSHDYAVLFHSLVRDRSKGASAYQYTTVRSHGTHHQTTVPYKPEQNGIVKRDISMLSDKGLGKELWAEAINTAVKGVEMVGLDLTPENREIQENPHINEETEELLSEGWSTPFGGFEEDVTERETKEKRNKDLELTATEQGPESYKEAMNMYDIQDWKDAIVSELQQRVAVSLWHGAIEKPNVIVDECVILAATDNPGVANRSVAEAAITAGSINIILGTTIELRLAEKVHNYAKWLKEAAYLDHYSPSLAKKTGSYKDYTGTCYKCANAAMAGETGDPRQNRQLAALSARIPTCENLVLTPSGIEPSSSWWEARNLSAARKLDGSGNKRRPSVMMKEMWWSSLKDTRKVERLVRMYRMGGWGGLHCKLSKGVFRGRGNNSEKLQRVWRRKERGRQSMLVRLFHCGQPPHQRRHASDDAMFVTAATYEQSDVHHRIVSFRARAAHNF</sequence>
<keyword evidence="2" id="KW-0732">Signal</keyword>
<organism evidence="3 4">
    <name type="scientific">Dryococelus australis</name>
    <dbReference type="NCBI Taxonomy" id="614101"/>
    <lineage>
        <taxon>Eukaryota</taxon>
        <taxon>Metazoa</taxon>
        <taxon>Ecdysozoa</taxon>
        <taxon>Arthropoda</taxon>
        <taxon>Hexapoda</taxon>
        <taxon>Insecta</taxon>
        <taxon>Pterygota</taxon>
        <taxon>Neoptera</taxon>
        <taxon>Polyneoptera</taxon>
        <taxon>Phasmatodea</taxon>
        <taxon>Verophasmatodea</taxon>
        <taxon>Anareolatae</taxon>
        <taxon>Phasmatidae</taxon>
        <taxon>Eurycanthinae</taxon>
        <taxon>Dryococelus</taxon>
    </lineage>
</organism>
<evidence type="ECO:0000256" key="1">
    <source>
        <dbReference type="SAM" id="MobiDB-lite"/>
    </source>
</evidence>
<keyword evidence="4" id="KW-1185">Reference proteome</keyword>
<feature type="region of interest" description="Disordered" evidence="1">
    <location>
        <begin position="247"/>
        <end position="268"/>
    </location>
</feature>
<gene>
    <name evidence="3" type="ORF">PR048_033427</name>
</gene>
<reference evidence="3 4" key="1">
    <citation type="submission" date="2023-02" db="EMBL/GenBank/DDBJ databases">
        <title>LHISI_Scaffold_Assembly.</title>
        <authorList>
            <person name="Stuart O.P."/>
            <person name="Cleave R."/>
            <person name="Magrath M.J.L."/>
            <person name="Mikheyev A.S."/>
        </authorList>
    </citation>
    <scope>NUCLEOTIDE SEQUENCE [LARGE SCALE GENOMIC DNA]</scope>
    <source>
        <strain evidence="3">Daus_M_001</strain>
        <tissue evidence="3">Leg muscle</tissue>
    </source>
</reference>
<feature type="chain" id="PRO_5046732961" evidence="2">
    <location>
        <begin position="21"/>
        <end position="585"/>
    </location>
</feature>
<name>A0ABQ9G4F2_9NEOP</name>
<evidence type="ECO:0000313" key="3">
    <source>
        <dbReference type="EMBL" id="KAJ8865904.1"/>
    </source>
</evidence>
<dbReference type="Proteomes" id="UP001159363">
    <property type="component" value="Chromosome 16"/>
</dbReference>
<proteinExistence type="predicted"/>
<evidence type="ECO:0000313" key="4">
    <source>
        <dbReference type="Proteomes" id="UP001159363"/>
    </source>
</evidence>
<dbReference type="InterPro" id="IPR012337">
    <property type="entry name" value="RNaseH-like_sf"/>
</dbReference>
<protein>
    <submittedName>
        <fullName evidence="3">Uncharacterized protein</fullName>
    </submittedName>
</protein>
<dbReference type="SUPFAM" id="SSF53098">
    <property type="entry name" value="Ribonuclease H-like"/>
    <property type="match status" value="1"/>
</dbReference>